<dbReference type="InterPro" id="IPR014710">
    <property type="entry name" value="RmlC-like_jellyroll"/>
</dbReference>
<evidence type="ECO:0000256" key="20">
    <source>
        <dbReference type="SAM" id="Phobius"/>
    </source>
</evidence>
<dbReference type="Pfam" id="PF00520">
    <property type="entry name" value="Ion_trans"/>
    <property type="match status" value="1"/>
</dbReference>
<evidence type="ECO:0000256" key="14">
    <source>
        <dbReference type="ARBA" id="ARBA00023149"/>
    </source>
</evidence>
<keyword evidence="9" id="KW-0631">Potassium channel</keyword>
<dbReference type="AlphaFoldDB" id="A0A2T5VDE4"/>
<keyword evidence="10" id="KW-0630">Potassium</keyword>
<evidence type="ECO:0000256" key="17">
    <source>
        <dbReference type="ARBA" id="ARBA00058429"/>
    </source>
</evidence>
<evidence type="ECO:0000256" key="12">
    <source>
        <dbReference type="ARBA" id="ARBA00023065"/>
    </source>
</evidence>
<dbReference type="OrthoDB" id="9799090at2"/>
<feature type="transmembrane region" description="Helical" evidence="20">
    <location>
        <begin position="218"/>
        <end position="243"/>
    </location>
</feature>
<dbReference type="GO" id="GO:0008076">
    <property type="term" value="C:voltage-gated potassium channel complex"/>
    <property type="evidence" value="ECO:0007669"/>
    <property type="project" value="InterPro"/>
</dbReference>
<feature type="domain" description="Cyclic nucleotide-binding" evidence="21">
    <location>
        <begin position="263"/>
        <end position="377"/>
    </location>
</feature>
<evidence type="ECO:0000256" key="15">
    <source>
        <dbReference type="ARBA" id="ARBA00023286"/>
    </source>
</evidence>
<dbReference type="InterPro" id="IPR018488">
    <property type="entry name" value="cNMP-bd_CS"/>
</dbReference>
<dbReference type="PRINTS" id="PR00169">
    <property type="entry name" value="KCHANNEL"/>
</dbReference>
<accession>A0A2T5VDE4</accession>
<dbReference type="SMART" id="SM00100">
    <property type="entry name" value="cNMP"/>
    <property type="match status" value="1"/>
</dbReference>
<proteinExistence type="inferred from homology"/>
<feature type="transmembrane region" description="Helical" evidence="20">
    <location>
        <begin position="55"/>
        <end position="74"/>
    </location>
</feature>
<dbReference type="InterPro" id="IPR000595">
    <property type="entry name" value="cNMP-bd_dom"/>
</dbReference>
<reference evidence="22 23" key="1">
    <citation type="submission" date="2018-04" db="EMBL/GenBank/DDBJ databases">
        <title>Genomic Encyclopedia of Archaeal and Bacterial Type Strains, Phase II (KMG-II): from individual species to whole genera.</title>
        <authorList>
            <person name="Goeker M."/>
        </authorList>
    </citation>
    <scope>NUCLEOTIDE SEQUENCE [LARGE SCALE GENOMIC DNA]</scope>
    <source>
        <strain evidence="22 23">DSM 23382</strain>
    </source>
</reference>
<dbReference type="Gene3D" id="2.60.120.10">
    <property type="entry name" value="Jelly Rolls"/>
    <property type="match status" value="1"/>
</dbReference>
<protein>
    <submittedName>
        <fullName evidence="22">Voltage-gated potassium channel</fullName>
    </submittedName>
</protein>
<evidence type="ECO:0000256" key="8">
    <source>
        <dbReference type="ARBA" id="ARBA00022741"/>
    </source>
</evidence>
<keyword evidence="12" id="KW-0406">Ion transport</keyword>
<dbReference type="Pfam" id="PF00027">
    <property type="entry name" value="cNMP_binding"/>
    <property type="match status" value="1"/>
</dbReference>
<keyword evidence="4" id="KW-1003">Cell membrane</keyword>
<evidence type="ECO:0000256" key="6">
    <source>
        <dbReference type="ARBA" id="ARBA00022566"/>
    </source>
</evidence>
<comment type="subcellular location">
    <subcellularLocation>
        <location evidence="1">Cell membrane</location>
        <topology evidence="1">Multi-pass membrane protein</topology>
    </subcellularLocation>
</comment>
<dbReference type="InterPro" id="IPR005821">
    <property type="entry name" value="Ion_trans_dom"/>
</dbReference>
<evidence type="ECO:0000256" key="5">
    <source>
        <dbReference type="ARBA" id="ARBA00022538"/>
    </source>
</evidence>
<evidence type="ECO:0000313" key="22">
    <source>
        <dbReference type="EMBL" id="PTW61754.1"/>
    </source>
</evidence>
<dbReference type="InterPro" id="IPR018490">
    <property type="entry name" value="cNMP-bd_dom_sf"/>
</dbReference>
<comment type="function">
    <text evidence="17">Cyclic nucleotide-regulated potassium channel activated by cAMP.</text>
</comment>
<keyword evidence="23" id="KW-1185">Reference proteome</keyword>
<keyword evidence="13 20" id="KW-0472">Membrane</keyword>
<dbReference type="InterPro" id="IPR028325">
    <property type="entry name" value="VG_K_chnl"/>
</dbReference>
<dbReference type="PANTHER" id="PTHR11537:SF254">
    <property type="entry name" value="POTASSIUM VOLTAGE-GATED CHANNEL PROTEIN SHAB"/>
    <property type="match status" value="1"/>
</dbReference>
<evidence type="ECO:0000256" key="10">
    <source>
        <dbReference type="ARBA" id="ARBA00022958"/>
    </source>
</evidence>
<name>A0A2T5VDE4_9HYPH</name>
<dbReference type="PANTHER" id="PTHR11537">
    <property type="entry name" value="VOLTAGE-GATED POTASSIUM CHANNEL"/>
    <property type="match status" value="1"/>
</dbReference>
<dbReference type="Proteomes" id="UP000244081">
    <property type="component" value="Unassembled WGS sequence"/>
</dbReference>
<feature type="transmembrane region" description="Helical" evidence="20">
    <location>
        <begin position="95"/>
        <end position="115"/>
    </location>
</feature>
<evidence type="ECO:0000256" key="4">
    <source>
        <dbReference type="ARBA" id="ARBA00022475"/>
    </source>
</evidence>
<keyword evidence="14" id="KW-0114">cAMP</keyword>
<evidence type="ECO:0000256" key="11">
    <source>
        <dbReference type="ARBA" id="ARBA00022989"/>
    </source>
</evidence>
<dbReference type="GO" id="GO:0005249">
    <property type="term" value="F:voltage-gated potassium channel activity"/>
    <property type="evidence" value="ECO:0007669"/>
    <property type="project" value="InterPro"/>
</dbReference>
<dbReference type="RefSeq" id="WP_107989584.1">
    <property type="nucleotide sequence ID" value="NZ_QAYG01000002.1"/>
</dbReference>
<dbReference type="SUPFAM" id="SSF51206">
    <property type="entry name" value="cAMP-binding domain-like"/>
    <property type="match status" value="1"/>
</dbReference>
<keyword evidence="11 20" id="KW-1133">Transmembrane helix</keyword>
<dbReference type="EMBL" id="QAYG01000002">
    <property type="protein sequence ID" value="PTW61754.1"/>
    <property type="molecule type" value="Genomic_DNA"/>
</dbReference>
<comment type="similarity">
    <text evidence="18">Belongs to the potassium channel family.</text>
</comment>
<evidence type="ECO:0000256" key="13">
    <source>
        <dbReference type="ARBA" id="ARBA00023136"/>
    </source>
</evidence>
<sequence>MRVSLKRRIYELLEKGAAGDIGSVILDRSLIALILVNVASVILSTVDSVEREWGGAFLLVEVLSGIVFSAEYFARLWVADMHPPLRGLGPLKARIRYAMQPFAVIDLLAVAPFWLPLLGGDLRALVVFRLLRFLKLARYSPALRSLVSALASERRALIASFVIICGIVLVAATALHLIEGDDQPEVFGSIPAAIWWAIATVTTVGYGDVVPVSVAGKIVGGIVMLLGYGLLALPIGVVATAFAREIHSREFVITWGMVARVPLFEDLNAADIAEVTGLLHSQTVERGEIIAREGDAGTSMFFIASGTVEINLADRTVTMHEGNFFGEMAVLHRTRRSATVVATSRCRLLVLDGDDLHRLMRRNPAIARRVREAARERLAETQNGDMAREEFVEQGGDPARDD</sequence>
<keyword evidence="3" id="KW-0813">Transport</keyword>
<feature type="transmembrane region" description="Helical" evidence="20">
    <location>
        <begin position="185"/>
        <end position="206"/>
    </location>
</feature>
<dbReference type="CDD" id="cd00038">
    <property type="entry name" value="CAP_ED"/>
    <property type="match status" value="1"/>
</dbReference>
<evidence type="ECO:0000256" key="16">
    <source>
        <dbReference type="ARBA" id="ARBA00023303"/>
    </source>
</evidence>
<evidence type="ECO:0000256" key="19">
    <source>
        <dbReference type="SAM" id="MobiDB-lite"/>
    </source>
</evidence>
<evidence type="ECO:0000259" key="21">
    <source>
        <dbReference type="PROSITE" id="PS50042"/>
    </source>
</evidence>
<dbReference type="PROSITE" id="PS50042">
    <property type="entry name" value="CNMP_BINDING_3"/>
    <property type="match status" value="1"/>
</dbReference>
<keyword evidence="15" id="KW-1071">Ligand-gated ion channel</keyword>
<organism evidence="22 23">
    <name type="scientific">Breoghania corrubedonensis</name>
    <dbReference type="NCBI Taxonomy" id="665038"/>
    <lineage>
        <taxon>Bacteria</taxon>
        <taxon>Pseudomonadati</taxon>
        <taxon>Pseudomonadota</taxon>
        <taxon>Alphaproteobacteria</taxon>
        <taxon>Hyphomicrobiales</taxon>
        <taxon>Stappiaceae</taxon>
        <taxon>Breoghania</taxon>
    </lineage>
</organism>
<evidence type="ECO:0000256" key="9">
    <source>
        <dbReference type="ARBA" id="ARBA00022826"/>
    </source>
</evidence>
<feature type="transmembrane region" description="Helical" evidence="20">
    <location>
        <begin position="156"/>
        <end position="178"/>
    </location>
</feature>
<keyword evidence="5" id="KW-0633">Potassium transport</keyword>
<dbReference type="Gene3D" id="1.10.287.70">
    <property type="match status" value="1"/>
</dbReference>
<comment type="caution">
    <text evidence="22">The sequence shown here is derived from an EMBL/GenBank/DDBJ whole genome shotgun (WGS) entry which is preliminary data.</text>
</comment>
<evidence type="ECO:0000256" key="7">
    <source>
        <dbReference type="ARBA" id="ARBA00022692"/>
    </source>
</evidence>
<keyword evidence="16 22" id="KW-0407">Ion channel</keyword>
<dbReference type="SUPFAM" id="SSF81324">
    <property type="entry name" value="Voltage-gated potassium channels"/>
    <property type="match status" value="1"/>
</dbReference>
<feature type="region of interest" description="Disordered" evidence="19">
    <location>
        <begin position="377"/>
        <end position="402"/>
    </location>
</feature>
<evidence type="ECO:0000256" key="18">
    <source>
        <dbReference type="ARBA" id="ARBA00060926"/>
    </source>
</evidence>
<evidence type="ECO:0000256" key="3">
    <source>
        <dbReference type="ARBA" id="ARBA00022448"/>
    </source>
</evidence>
<keyword evidence="8" id="KW-0547">Nucleotide-binding</keyword>
<dbReference type="FunFam" id="1.10.287.70:FF:000181">
    <property type="entry name" value="Cyclic nucleotide-gated potassium channel mll3241"/>
    <property type="match status" value="1"/>
</dbReference>
<keyword evidence="7 20" id="KW-0812">Transmembrane</keyword>
<keyword evidence="6" id="KW-0116">cAMP-binding</keyword>
<dbReference type="GO" id="GO:0001508">
    <property type="term" value="P:action potential"/>
    <property type="evidence" value="ECO:0007669"/>
    <property type="project" value="TreeGrafter"/>
</dbReference>
<evidence type="ECO:0000256" key="2">
    <source>
        <dbReference type="ARBA" id="ARBA00011881"/>
    </source>
</evidence>
<dbReference type="PROSITE" id="PS00889">
    <property type="entry name" value="CNMP_BINDING_2"/>
    <property type="match status" value="1"/>
</dbReference>
<evidence type="ECO:0000256" key="1">
    <source>
        <dbReference type="ARBA" id="ARBA00004651"/>
    </source>
</evidence>
<comment type="subunit">
    <text evidence="2">Homotetramer.</text>
</comment>
<gene>
    <name evidence="22" type="ORF">C8N35_102470</name>
</gene>
<dbReference type="GO" id="GO:0030552">
    <property type="term" value="F:cAMP binding"/>
    <property type="evidence" value="ECO:0007669"/>
    <property type="project" value="UniProtKB-KW"/>
</dbReference>
<evidence type="ECO:0000313" key="23">
    <source>
        <dbReference type="Proteomes" id="UP000244081"/>
    </source>
</evidence>